<keyword evidence="1" id="KW-0472">Membrane</keyword>
<sequence length="228" mass="26828">MTDNKRTLYFMLSALGIATVIALYTWLSGTDFSSTPEQTTVTAGEEVAQTIKNQIKALKVHSITPQQYNNLRTEIIGYYQQQDITEDLKDTYLNQLNDTYTELSFAKVQDLLLKDPLPEEDIQKILAHLTTLKADKNKIAEVKRKIQWYHYFTQTLPTKIDTFIEKPSSEFNTEEYEKLQEEVSELKYTEFEVSATVKQTQENNLQKLKEVYDHYRLYKERMYDIYND</sequence>
<proteinExistence type="predicted"/>
<evidence type="ECO:0000313" key="2">
    <source>
        <dbReference type="EMBL" id="ATA80960.1"/>
    </source>
</evidence>
<dbReference type="EMBL" id="CP022384">
    <property type="protein sequence ID" value="ATA80960.1"/>
    <property type="molecule type" value="Genomic_DNA"/>
</dbReference>
<organism evidence="2 3">
    <name type="scientific">Capnocytophaga leadbetteri</name>
    <dbReference type="NCBI Taxonomy" id="327575"/>
    <lineage>
        <taxon>Bacteria</taxon>
        <taxon>Pseudomonadati</taxon>
        <taxon>Bacteroidota</taxon>
        <taxon>Flavobacteriia</taxon>
        <taxon>Flavobacteriales</taxon>
        <taxon>Flavobacteriaceae</taxon>
        <taxon>Capnocytophaga</taxon>
    </lineage>
</organism>
<name>A0A250F746_9FLAO</name>
<feature type="transmembrane region" description="Helical" evidence="1">
    <location>
        <begin position="7"/>
        <end position="27"/>
    </location>
</feature>
<dbReference type="RefSeq" id="WP_095912898.1">
    <property type="nucleotide sequence ID" value="NZ_CAUUPF010000001.1"/>
</dbReference>
<evidence type="ECO:0000313" key="3">
    <source>
        <dbReference type="Proteomes" id="UP000217276"/>
    </source>
</evidence>
<dbReference type="KEGG" id="clk:CGC53_00615"/>
<keyword evidence="3" id="KW-1185">Reference proteome</keyword>
<accession>A0A250F746</accession>
<dbReference type="Proteomes" id="UP000217276">
    <property type="component" value="Chromosome"/>
</dbReference>
<protein>
    <submittedName>
        <fullName evidence="2">Uncharacterized protein</fullName>
    </submittedName>
</protein>
<evidence type="ECO:0000256" key="1">
    <source>
        <dbReference type="SAM" id="Phobius"/>
    </source>
</evidence>
<keyword evidence="1" id="KW-1133">Transmembrane helix</keyword>
<gene>
    <name evidence="2" type="ORF">CGC53_00615</name>
</gene>
<dbReference type="AlphaFoldDB" id="A0A250F746"/>
<reference evidence="3" key="1">
    <citation type="submission" date="2017-06" db="EMBL/GenBank/DDBJ databases">
        <title>Capnocytophaga spp. assemblies.</title>
        <authorList>
            <person name="Gulvik C.A."/>
        </authorList>
    </citation>
    <scope>NUCLEOTIDE SEQUENCE [LARGE SCALE GENOMIC DNA]</scope>
    <source>
        <strain evidence="3">H6253</strain>
    </source>
</reference>
<keyword evidence="1" id="KW-0812">Transmembrane</keyword>